<dbReference type="GO" id="GO:0006508">
    <property type="term" value="P:proteolysis"/>
    <property type="evidence" value="ECO:0007669"/>
    <property type="project" value="UniProtKB-KW"/>
</dbReference>
<dbReference type="PANTHER" id="PTHR43806">
    <property type="entry name" value="PEPTIDASE S8"/>
    <property type="match status" value="1"/>
</dbReference>
<dbReference type="InterPro" id="IPR050131">
    <property type="entry name" value="Peptidase_S8_subtilisin-like"/>
</dbReference>
<comment type="similarity">
    <text evidence="1 5">Belongs to the peptidase S8 family.</text>
</comment>
<dbReference type="EMBL" id="KN832873">
    <property type="protein sequence ID" value="KIN03622.1"/>
    <property type="molecule type" value="Genomic_DNA"/>
</dbReference>
<feature type="domain" description="Peptidase S8/S53" evidence="8">
    <location>
        <begin position="365"/>
        <end position="572"/>
    </location>
</feature>
<dbReference type="OrthoDB" id="206201at2759"/>
<dbReference type="InterPro" id="IPR015500">
    <property type="entry name" value="Peptidase_S8_subtilisin-rel"/>
</dbReference>
<dbReference type="STRING" id="913774.A0A0C3HMU9"/>
<evidence type="ECO:0000313" key="9">
    <source>
        <dbReference type="EMBL" id="KIN03622.1"/>
    </source>
</evidence>
<keyword evidence="2 5" id="KW-0645">Protease</keyword>
<evidence type="ECO:0000313" key="10">
    <source>
        <dbReference type="Proteomes" id="UP000054321"/>
    </source>
</evidence>
<dbReference type="HOGENOM" id="CLU_416836_0_0_1"/>
<dbReference type="PROSITE" id="PS00138">
    <property type="entry name" value="SUBTILASE_SER"/>
    <property type="match status" value="1"/>
</dbReference>
<evidence type="ECO:0000256" key="4">
    <source>
        <dbReference type="ARBA" id="ARBA00022825"/>
    </source>
</evidence>
<reference evidence="10" key="2">
    <citation type="submission" date="2015-01" db="EMBL/GenBank/DDBJ databases">
        <title>Evolutionary Origins and Diversification of the Mycorrhizal Mutualists.</title>
        <authorList>
            <consortium name="DOE Joint Genome Institute"/>
            <consortium name="Mycorrhizal Genomics Consortium"/>
            <person name="Kohler A."/>
            <person name="Kuo A."/>
            <person name="Nagy L.G."/>
            <person name="Floudas D."/>
            <person name="Copeland A."/>
            <person name="Barry K.W."/>
            <person name="Cichocki N."/>
            <person name="Veneault-Fourrey C."/>
            <person name="LaButti K."/>
            <person name="Lindquist E.A."/>
            <person name="Lipzen A."/>
            <person name="Lundell T."/>
            <person name="Morin E."/>
            <person name="Murat C."/>
            <person name="Riley R."/>
            <person name="Ohm R."/>
            <person name="Sun H."/>
            <person name="Tunlid A."/>
            <person name="Henrissat B."/>
            <person name="Grigoriev I.V."/>
            <person name="Hibbett D.S."/>
            <person name="Martin F."/>
        </authorList>
    </citation>
    <scope>NUCLEOTIDE SEQUENCE [LARGE SCALE GENOMIC DNA]</scope>
    <source>
        <strain evidence="10">Zn</strain>
    </source>
</reference>
<gene>
    <name evidence="9" type="ORF">OIDMADRAFT_51577</name>
</gene>
<dbReference type="InterPro" id="IPR023828">
    <property type="entry name" value="Peptidase_S8_Ser-AS"/>
</dbReference>
<evidence type="ECO:0000256" key="6">
    <source>
        <dbReference type="SAM" id="MobiDB-lite"/>
    </source>
</evidence>
<dbReference type="InterPro" id="IPR000209">
    <property type="entry name" value="Peptidase_S8/S53_dom"/>
</dbReference>
<name>A0A0C3HMU9_OIDMZ</name>
<dbReference type="PRINTS" id="PR00723">
    <property type="entry name" value="SUBTILISIN"/>
</dbReference>
<protein>
    <recommendedName>
        <fullName evidence="8">Peptidase S8/S53 domain-containing protein</fullName>
    </recommendedName>
</protein>
<accession>A0A0C3HMU9</accession>
<dbReference type="PROSITE" id="PS51892">
    <property type="entry name" value="SUBTILASE"/>
    <property type="match status" value="1"/>
</dbReference>
<dbReference type="Pfam" id="PF00082">
    <property type="entry name" value="Peptidase_S8"/>
    <property type="match status" value="1"/>
</dbReference>
<evidence type="ECO:0000256" key="1">
    <source>
        <dbReference type="ARBA" id="ARBA00011073"/>
    </source>
</evidence>
<feature type="active site" description="Charge relay system" evidence="5">
    <location>
        <position position="372"/>
    </location>
</feature>
<evidence type="ECO:0000256" key="7">
    <source>
        <dbReference type="SAM" id="Phobius"/>
    </source>
</evidence>
<dbReference type="Gene3D" id="3.40.50.200">
    <property type="entry name" value="Peptidase S8/S53 domain"/>
    <property type="match status" value="1"/>
</dbReference>
<feature type="region of interest" description="Disordered" evidence="6">
    <location>
        <begin position="141"/>
        <end position="165"/>
    </location>
</feature>
<sequence length="658" mass="70294">MSLAVALYAVDLARATDCNFSGGYALREPLGCPTNTTTCGPGFESRCCPESLYCYTSTTSGAYCCPLENEDCVQDVQDVPRCSDPDWTLWDNGDIESAWCCGPEMFGLTVVNGGVGCTPYGSTLGLGQITATEATDLESLCTTSSPATSSNNLSQITSAGSTTSLPQSSVPLTLAGITSPAAVTTKSSENGVATGVTFAPNNTLSVTTTPSSFSDPSRHTSRLPLALGLGLSGGLGLVILALLIFRCRSKKSTAHQDIKTGGFRCEALLCGFATPTDSRDGNSKAIQLTETSRERVLNPRLASLSLGPSTTSDPTPEAFGSLFDENPNGVDSTAHGKAEQWLDGHKGVLKIINDAWSARPPASPKVRLAIIDTGLQDDAPVLGTFGADKLVYYSVEEEGQEALTKKDSSGHGTRIALLVYKICPHLKLYIIRAAKDIRAAGSQQNVAKAIYWAILQKADIITMSLGFPEPAECIIQAISTAQKSNVLMFAAASNGGATTHVAYPASAEDVFCITSSNGAGKYSDFNPRGSNIKNGYSTLGEAVVLAGFDDPYSGTSYATPIAAAFAALLLDFCGYWFSELQCPNKERLMDLLHRKSGMQKALDIFMTNDQMVHMNRYLSLQEKFKYTVQENKREDKEKRKCKIIAEEIIQKLEQIDGR</sequence>
<feature type="active site" description="Charge relay system" evidence="5">
    <location>
        <position position="411"/>
    </location>
</feature>
<keyword evidence="3 5" id="KW-0378">Hydrolase</keyword>
<reference evidence="9 10" key="1">
    <citation type="submission" date="2014-04" db="EMBL/GenBank/DDBJ databases">
        <authorList>
            <consortium name="DOE Joint Genome Institute"/>
            <person name="Kuo A."/>
            <person name="Martino E."/>
            <person name="Perotto S."/>
            <person name="Kohler A."/>
            <person name="Nagy L.G."/>
            <person name="Floudas D."/>
            <person name="Copeland A."/>
            <person name="Barry K.W."/>
            <person name="Cichocki N."/>
            <person name="Veneault-Fourrey C."/>
            <person name="LaButti K."/>
            <person name="Lindquist E.A."/>
            <person name="Lipzen A."/>
            <person name="Lundell T."/>
            <person name="Morin E."/>
            <person name="Murat C."/>
            <person name="Sun H."/>
            <person name="Tunlid A."/>
            <person name="Henrissat B."/>
            <person name="Grigoriev I.V."/>
            <person name="Hibbett D.S."/>
            <person name="Martin F."/>
            <person name="Nordberg H.P."/>
            <person name="Cantor M.N."/>
            <person name="Hua S.X."/>
        </authorList>
    </citation>
    <scope>NUCLEOTIDE SEQUENCE [LARGE SCALE GENOMIC DNA]</scope>
    <source>
        <strain evidence="9 10">Zn</strain>
    </source>
</reference>
<feature type="transmembrane region" description="Helical" evidence="7">
    <location>
        <begin position="223"/>
        <end position="245"/>
    </location>
</feature>
<dbReference type="InterPro" id="IPR036852">
    <property type="entry name" value="Peptidase_S8/S53_dom_sf"/>
</dbReference>
<dbReference type="Proteomes" id="UP000054321">
    <property type="component" value="Unassembled WGS sequence"/>
</dbReference>
<evidence type="ECO:0000259" key="8">
    <source>
        <dbReference type="Pfam" id="PF00082"/>
    </source>
</evidence>
<keyword evidence="10" id="KW-1185">Reference proteome</keyword>
<evidence type="ECO:0000256" key="5">
    <source>
        <dbReference type="PROSITE-ProRule" id="PRU01240"/>
    </source>
</evidence>
<dbReference type="AlphaFoldDB" id="A0A0C3HMU9"/>
<feature type="active site" description="Charge relay system" evidence="5">
    <location>
        <position position="556"/>
    </location>
</feature>
<keyword evidence="7" id="KW-0812">Transmembrane</keyword>
<organism evidence="9 10">
    <name type="scientific">Oidiodendron maius (strain Zn)</name>
    <dbReference type="NCBI Taxonomy" id="913774"/>
    <lineage>
        <taxon>Eukaryota</taxon>
        <taxon>Fungi</taxon>
        <taxon>Dikarya</taxon>
        <taxon>Ascomycota</taxon>
        <taxon>Pezizomycotina</taxon>
        <taxon>Leotiomycetes</taxon>
        <taxon>Leotiomycetes incertae sedis</taxon>
        <taxon>Myxotrichaceae</taxon>
        <taxon>Oidiodendron</taxon>
    </lineage>
</organism>
<keyword evidence="7" id="KW-1133">Transmembrane helix</keyword>
<keyword evidence="7" id="KW-0472">Membrane</keyword>
<dbReference type="GO" id="GO:0004252">
    <property type="term" value="F:serine-type endopeptidase activity"/>
    <property type="evidence" value="ECO:0007669"/>
    <property type="project" value="UniProtKB-UniRule"/>
</dbReference>
<dbReference type="CDD" id="cd00306">
    <property type="entry name" value="Peptidases_S8_S53"/>
    <property type="match status" value="1"/>
</dbReference>
<evidence type="ECO:0000256" key="3">
    <source>
        <dbReference type="ARBA" id="ARBA00022801"/>
    </source>
</evidence>
<evidence type="ECO:0000256" key="2">
    <source>
        <dbReference type="ARBA" id="ARBA00022670"/>
    </source>
</evidence>
<keyword evidence="4 5" id="KW-0720">Serine protease</keyword>
<proteinExistence type="inferred from homology"/>
<dbReference type="PANTHER" id="PTHR43806:SF11">
    <property type="entry name" value="CEREVISIN-RELATED"/>
    <property type="match status" value="1"/>
</dbReference>
<dbReference type="InParanoid" id="A0A0C3HMU9"/>
<dbReference type="SUPFAM" id="SSF52743">
    <property type="entry name" value="Subtilisin-like"/>
    <property type="match status" value="1"/>
</dbReference>